<evidence type="ECO:0000313" key="4">
    <source>
        <dbReference type="EMBL" id="RSH93689.1"/>
    </source>
</evidence>
<protein>
    <submittedName>
        <fullName evidence="4">Protein fmp52, mitochondrial</fullName>
    </submittedName>
</protein>
<keyword evidence="5" id="KW-1185">Reference proteome</keyword>
<dbReference type="OrthoDB" id="430436at2759"/>
<feature type="region of interest" description="Disordered" evidence="3">
    <location>
        <begin position="69"/>
        <end position="91"/>
    </location>
</feature>
<evidence type="ECO:0000313" key="5">
    <source>
        <dbReference type="Proteomes" id="UP000279259"/>
    </source>
</evidence>
<comment type="subcellular location">
    <subcellularLocation>
        <location evidence="1">Mitochondrion outer membrane</location>
        <topology evidence="1">Peripheral membrane protein</topology>
    </subcellularLocation>
</comment>
<reference evidence="4 5" key="1">
    <citation type="submission" date="2018-11" db="EMBL/GenBank/DDBJ databases">
        <title>Genome sequence of Saitozyma podzolica DSM 27192.</title>
        <authorList>
            <person name="Aliyu H."/>
            <person name="Gorte O."/>
            <person name="Ochsenreither K."/>
        </authorList>
    </citation>
    <scope>NUCLEOTIDE SEQUENCE [LARGE SCALE GENOMIC DNA]</scope>
    <source>
        <strain evidence="4 5">DSM 27192</strain>
    </source>
</reference>
<accession>A0A427YRL0</accession>
<evidence type="ECO:0000256" key="1">
    <source>
        <dbReference type="ARBA" id="ARBA00004450"/>
    </source>
</evidence>
<dbReference type="GO" id="GO:0005741">
    <property type="term" value="C:mitochondrial outer membrane"/>
    <property type="evidence" value="ECO:0007669"/>
    <property type="project" value="UniProtKB-SubCell"/>
</dbReference>
<dbReference type="Proteomes" id="UP000279259">
    <property type="component" value="Unassembled WGS sequence"/>
</dbReference>
<gene>
    <name evidence="4" type="primary">FMP52</name>
    <name evidence="4" type="ORF">EHS25_006336</name>
</gene>
<dbReference type="Gene3D" id="3.40.50.720">
    <property type="entry name" value="NAD(P)-binding Rossmann-like Domain"/>
    <property type="match status" value="2"/>
</dbReference>
<dbReference type="PANTHER" id="PTHR14097">
    <property type="entry name" value="OXIDOREDUCTASE HTATIP2"/>
    <property type="match status" value="1"/>
</dbReference>
<dbReference type="STRING" id="1890683.A0A427YRL0"/>
<organism evidence="4 5">
    <name type="scientific">Saitozyma podzolica</name>
    <dbReference type="NCBI Taxonomy" id="1890683"/>
    <lineage>
        <taxon>Eukaryota</taxon>
        <taxon>Fungi</taxon>
        <taxon>Dikarya</taxon>
        <taxon>Basidiomycota</taxon>
        <taxon>Agaricomycotina</taxon>
        <taxon>Tremellomycetes</taxon>
        <taxon>Tremellales</taxon>
        <taxon>Trimorphomycetaceae</taxon>
        <taxon>Saitozyma</taxon>
    </lineage>
</organism>
<dbReference type="PANTHER" id="PTHR14097:SF7">
    <property type="entry name" value="OXIDOREDUCTASE HTATIP2"/>
    <property type="match status" value="1"/>
</dbReference>
<dbReference type="SUPFAM" id="SSF51735">
    <property type="entry name" value="NAD(P)-binding Rossmann-fold domains"/>
    <property type="match status" value="1"/>
</dbReference>
<comment type="caution">
    <text evidence="4">The sequence shown here is derived from an EMBL/GenBank/DDBJ whole genome shotgun (WGS) entry which is preliminary data.</text>
</comment>
<comment type="similarity">
    <text evidence="2">Belongs to the FMP52 family.</text>
</comment>
<dbReference type="GO" id="GO:0051170">
    <property type="term" value="P:import into nucleus"/>
    <property type="evidence" value="ECO:0007669"/>
    <property type="project" value="TreeGrafter"/>
</dbReference>
<dbReference type="AlphaFoldDB" id="A0A427YRL0"/>
<evidence type="ECO:0000256" key="3">
    <source>
        <dbReference type="SAM" id="MobiDB-lite"/>
    </source>
</evidence>
<proteinExistence type="inferred from homology"/>
<dbReference type="EMBL" id="RSCD01000003">
    <property type="protein sequence ID" value="RSH93689.1"/>
    <property type="molecule type" value="Genomic_DNA"/>
</dbReference>
<name>A0A427YRL0_9TREE</name>
<evidence type="ECO:0000256" key="2">
    <source>
        <dbReference type="ARBA" id="ARBA00006617"/>
    </source>
</evidence>
<sequence>MSAALTPITLVGGTGLTGSAAVKALLASAHPFALTTLTRRPLDGESSNPSTTYVNKTFSDLFEAVKGEVSSKGGVPEGERGWSDDGESGIKPSCEAWIEQQQPGAAARSSSLEWQPGMILVSSGGSSSSSMMPYMKMKGQLEDAVKGMGFERCVILQPGMLLGHREQGRFPENILQHVFRGLRTVGVNFSVEGTDVGECIAQLAASPPEGAVTVVSNSQIIDLAKKWREANPETKGAA</sequence>
<dbReference type="InterPro" id="IPR036291">
    <property type="entry name" value="NAD(P)-bd_dom_sf"/>
</dbReference>